<comment type="caution">
    <text evidence="2">The sequence shown here is derived from an EMBL/GenBank/DDBJ whole genome shotgun (WGS) entry which is preliminary data.</text>
</comment>
<reference evidence="2" key="1">
    <citation type="submission" date="2021-01" db="EMBL/GenBank/DDBJ databases">
        <title>Whole genome shotgun sequence of Planosporangium mesophilum NBRC 109066.</title>
        <authorList>
            <person name="Komaki H."/>
            <person name="Tamura T."/>
        </authorList>
    </citation>
    <scope>NUCLEOTIDE SEQUENCE</scope>
    <source>
        <strain evidence="2">NBRC 109066</strain>
    </source>
</reference>
<accession>A0A8J3TGH0</accession>
<name>A0A8J3TGH0_9ACTN</name>
<feature type="signal peptide" evidence="1">
    <location>
        <begin position="1"/>
        <end position="25"/>
    </location>
</feature>
<evidence type="ECO:0000313" key="2">
    <source>
        <dbReference type="EMBL" id="GII26513.1"/>
    </source>
</evidence>
<protein>
    <recommendedName>
        <fullName evidence="4">Secreted protein</fullName>
    </recommendedName>
</protein>
<dbReference type="AlphaFoldDB" id="A0A8J3TGH0"/>
<sequence>MKHKFLGYVALAFVLFFIITNPTGAAGTANHLGAGLASAATSLGDFFTALTAGGR</sequence>
<feature type="chain" id="PRO_5035229083" description="Secreted protein" evidence="1">
    <location>
        <begin position="26"/>
        <end position="55"/>
    </location>
</feature>
<dbReference type="RefSeq" id="WP_168118268.1">
    <property type="nucleotide sequence ID" value="NZ_BOON01000084.1"/>
</dbReference>
<dbReference type="EMBL" id="BOON01000084">
    <property type="protein sequence ID" value="GII26513.1"/>
    <property type="molecule type" value="Genomic_DNA"/>
</dbReference>
<evidence type="ECO:0008006" key="4">
    <source>
        <dbReference type="Google" id="ProtNLM"/>
    </source>
</evidence>
<keyword evidence="1" id="KW-0732">Signal</keyword>
<evidence type="ECO:0000256" key="1">
    <source>
        <dbReference type="SAM" id="SignalP"/>
    </source>
</evidence>
<keyword evidence="3" id="KW-1185">Reference proteome</keyword>
<evidence type="ECO:0000313" key="3">
    <source>
        <dbReference type="Proteomes" id="UP000599074"/>
    </source>
</evidence>
<organism evidence="2 3">
    <name type="scientific">Planosporangium mesophilum</name>
    <dbReference type="NCBI Taxonomy" id="689768"/>
    <lineage>
        <taxon>Bacteria</taxon>
        <taxon>Bacillati</taxon>
        <taxon>Actinomycetota</taxon>
        <taxon>Actinomycetes</taxon>
        <taxon>Micromonosporales</taxon>
        <taxon>Micromonosporaceae</taxon>
        <taxon>Planosporangium</taxon>
    </lineage>
</organism>
<dbReference type="Proteomes" id="UP000599074">
    <property type="component" value="Unassembled WGS sequence"/>
</dbReference>
<proteinExistence type="predicted"/>
<gene>
    <name evidence="2" type="ORF">Pme01_61100</name>
</gene>